<dbReference type="PANTHER" id="PTHR33217:SF7">
    <property type="entry name" value="TRANSPOSASE FOR INSERTION SEQUENCE ELEMENT IS1081"/>
    <property type="match status" value="1"/>
</dbReference>
<dbReference type="GO" id="GO:0004803">
    <property type="term" value="F:transposase activity"/>
    <property type="evidence" value="ECO:0007669"/>
    <property type="project" value="UniProtKB-UniRule"/>
</dbReference>
<proteinExistence type="inferred from homology"/>
<dbReference type="GO" id="GO:0006313">
    <property type="term" value="P:DNA transposition"/>
    <property type="evidence" value="ECO:0007669"/>
    <property type="project" value="UniProtKB-UniRule"/>
</dbReference>
<dbReference type="PANTHER" id="PTHR33217">
    <property type="entry name" value="TRANSPOSASE FOR INSERTION SEQUENCE ELEMENT IS1081"/>
    <property type="match status" value="1"/>
</dbReference>
<dbReference type="HOGENOM" id="CLU_036805_2_0_0"/>
<dbReference type="NCBIfam" id="NF033543">
    <property type="entry name" value="transpos_IS256"/>
    <property type="match status" value="1"/>
</dbReference>
<name>F7YXD8_9THEM</name>
<gene>
    <name evidence="7" type="ORF">Theth_1640</name>
</gene>
<evidence type="ECO:0000313" key="8">
    <source>
        <dbReference type="Proteomes" id="UP000006804"/>
    </source>
</evidence>
<accession>F7YXD8</accession>
<protein>
    <recommendedName>
        <fullName evidence="6">Mutator family transposase</fullName>
    </recommendedName>
</protein>
<dbReference type="InterPro" id="IPR001207">
    <property type="entry name" value="Transposase_mutator"/>
</dbReference>
<dbReference type="PROSITE" id="PS01007">
    <property type="entry name" value="TRANSPOSASE_MUTATOR"/>
    <property type="match status" value="1"/>
</dbReference>
<evidence type="ECO:0000256" key="3">
    <source>
        <dbReference type="ARBA" id="ARBA00022578"/>
    </source>
</evidence>
<sequence length="414" mass="48941">MSNKFLEDREYFEQVKKRSLEMLLKEYADDSDQKQRETLADLFERLLNAIMLSERKIYLETEEGDKGNGKYERDLYSTYGILELEVPRTRKGGFRPHLLKEKYKRLDESYVKLLESMIASGFSESEIMSVLKRLGLPYSEKELERIKEGLKEELRWFKERELPSEAFALIIDGYHSEIREEGKVRYGVCYIVLGIDMEGKKDIYGLYTYLGKESRVEWGKVFEDLVRRGLKRVMVVVSDDLSGLGEIIRMVYPLADHQLCVKHLKRNADRQMKREDAKGFKEGLDELKKLSYEEALGKMGKLLEKYKEEYPSFVRYLEGKKEKYVAYTKYPEELRGYIYTTNAVESINSKIERVRIKSGGYFGSVELLELSVYLHRKNLRETKWRNGIMRVKGCMYELNQMFQLRYFVQTQNSP</sequence>
<keyword evidence="5 6" id="KW-0233">DNA recombination</keyword>
<keyword evidence="3 6" id="KW-0815">Transposition</keyword>
<dbReference type="EMBL" id="CP002351">
    <property type="protein sequence ID" value="AEH51689.1"/>
    <property type="molecule type" value="Genomic_DNA"/>
</dbReference>
<dbReference type="eggNOG" id="COG3328">
    <property type="taxonomic scope" value="Bacteria"/>
</dbReference>
<keyword evidence="4 6" id="KW-0238">DNA-binding</keyword>
<evidence type="ECO:0000256" key="5">
    <source>
        <dbReference type="ARBA" id="ARBA00023172"/>
    </source>
</evidence>
<evidence type="ECO:0000256" key="1">
    <source>
        <dbReference type="ARBA" id="ARBA00002190"/>
    </source>
</evidence>
<evidence type="ECO:0000256" key="4">
    <source>
        <dbReference type="ARBA" id="ARBA00023125"/>
    </source>
</evidence>
<dbReference type="AlphaFoldDB" id="F7YXD8"/>
<comment type="function">
    <text evidence="1 6">Required for the transposition of the insertion element.</text>
</comment>
<organism evidence="7 8">
    <name type="scientific">Pseudothermotoga thermarum DSM 5069</name>
    <dbReference type="NCBI Taxonomy" id="688269"/>
    <lineage>
        <taxon>Bacteria</taxon>
        <taxon>Thermotogati</taxon>
        <taxon>Thermotogota</taxon>
        <taxon>Thermotogae</taxon>
        <taxon>Thermotogales</taxon>
        <taxon>Thermotogaceae</taxon>
        <taxon>Pseudothermotoga</taxon>
    </lineage>
</organism>
<dbReference type="GO" id="GO:0003677">
    <property type="term" value="F:DNA binding"/>
    <property type="evidence" value="ECO:0007669"/>
    <property type="project" value="UniProtKB-UniRule"/>
</dbReference>
<keyword evidence="6" id="KW-0814">Transposable element</keyword>
<evidence type="ECO:0000256" key="6">
    <source>
        <dbReference type="RuleBase" id="RU365089"/>
    </source>
</evidence>
<evidence type="ECO:0000256" key="2">
    <source>
        <dbReference type="ARBA" id="ARBA00010961"/>
    </source>
</evidence>
<keyword evidence="8" id="KW-1185">Reference proteome</keyword>
<dbReference type="KEGG" id="tta:Theth_1640"/>
<dbReference type="PATRIC" id="fig|688269.3.peg.1688"/>
<comment type="similarity">
    <text evidence="2 6">Belongs to the transposase mutator family.</text>
</comment>
<dbReference type="Proteomes" id="UP000006804">
    <property type="component" value="Chromosome"/>
</dbReference>
<evidence type="ECO:0000313" key="7">
    <source>
        <dbReference type="EMBL" id="AEH51689.1"/>
    </source>
</evidence>
<dbReference type="Pfam" id="PF00872">
    <property type="entry name" value="Transposase_mut"/>
    <property type="match status" value="1"/>
</dbReference>
<reference evidence="7 8" key="1">
    <citation type="submission" date="2010-11" db="EMBL/GenBank/DDBJ databases">
        <title>The complete genome of Thermotoga thermarum DSM 5069.</title>
        <authorList>
            <consortium name="US DOE Joint Genome Institute (JGI-PGF)"/>
            <person name="Lucas S."/>
            <person name="Copeland A."/>
            <person name="Lapidus A."/>
            <person name="Bruce D."/>
            <person name="Goodwin L."/>
            <person name="Pitluck S."/>
            <person name="Kyrpides N."/>
            <person name="Mavromatis K."/>
            <person name="Ivanova N."/>
            <person name="Zeytun A."/>
            <person name="Brettin T."/>
            <person name="Detter J.C."/>
            <person name="Tapia R."/>
            <person name="Han C."/>
            <person name="Land M."/>
            <person name="Hauser L."/>
            <person name="Markowitz V."/>
            <person name="Cheng J.-F."/>
            <person name="Hugenholtz P."/>
            <person name="Woyke T."/>
            <person name="Wu D."/>
            <person name="Spring S."/>
            <person name="Schroeder M."/>
            <person name="Brambilla E."/>
            <person name="Klenk H.-P."/>
            <person name="Eisen J.A."/>
        </authorList>
    </citation>
    <scope>NUCLEOTIDE SEQUENCE [LARGE SCALE GENOMIC DNA]</scope>
    <source>
        <strain evidence="7 8">DSM 5069</strain>
    </source>
</reference>